<evidence type="ECO:0000313" key="2">
    <source>
        <dbReference type="Proteomes" id="UP000504638"/>
    </source>
</evidence>
<accession>A0A6G1G9J3</accession>
<reference evidence="1 3" key="1">
    <citation type="submission" date="2020-01" db="EMBL/GenBank/DDBJ databases">
        <authorList>
            <consortium name="DOE Joint Genome Institute"/>
            <person name="Haridas S."/>
            <person name="Albert R."/>
            <person name="Binder M."/>
            <person name="Bloem J."/>
            <person name="Labutti K."/>
            <person name="Salamov A."/>
            <person name="Andreopoulos B."/>
            <person name="Baker S.E."/>
            <person name="Barry K."/>
            <person name="Bills G."/>
            <person name="Bluhm B.H."/>
            <person name="Cannon C."/>
            <person name="Castanera R."/>
            <person name="Culley D.E."/>
            <person name="Daum C."/>
            <person name="Ezra D."/>
            <person name="Gonzalez J.B."/>
            <person name="Henrissat B."/>
            <person name="Kuo A."/>
            <person name="Liang C."/>
            <person name="Lipzen A."/>
            <person name="Lutzoni F."/>
            <person name="Magnuson J."/>
            <person name="Mondo S."/>
            <person name="Nolan M."/>
            <person name="Ohm R."/>
            <person name="Pangilinan J."/>
            <person name="Park H.-J."/>
            <person name="Ramirez L."/>
            <person name="Alfaro M."/>
            <person name="Sun H."/>
            <person name="Tritt A."/>
            <person name="Yoshinaga Y."/>
            <person name="Zwiers L.-H."/>
            <person name="Turgeon B.G."/>
            <person name="Goodwin S.B."/>
            <person name="Spatafora J.W."/>
            <person name="Crous P.W."/>
            <person name="Grigoriev I.V."/>
        </authorList>
    </citation>
    <scope>NUCLEOTIDE SEQUENCE</scope>
    <source>
        <strain evidence="1 3">CBS 781.70</strain>
    </source>
</reference>
<reference evidence="3" key="3">
    <citation type="submission" date="2025-04" db="UniProtKB">
        <authorList>
            <consortium name="RefSeq"/>
        </authorList>
    </citation>
    <scope>IDENTIFICATION</scope>
    <source>
        <strain evidence="3">CBS 781.70</strain>
    </source>
</reference>
<protein>
    <submittedName>
        <fullName evidence="1 3">Uncharacterized protein</fullName>
    </submittedName>
</protein>
<proteinExistence type="predicted"/>
<dbReference type="AlphaFoldDB" id="A0A6G1G9J3"/>
<dbReference type="EMBL" id="ML975152">
    <property type="protein sequence ID" value="KAF1814694.1"/>
    <property type="molecule type" value="Genomic_DNA"/>
</dbReference>
<keyword evidence="2" id="KW-1185">Reference proteome</keyword>
<evidence type="ECO:0000313" key="3">
    <source>
        <dbReference type="RefSeq" id="XP_033536325.1"/>
    </source>
</evidence>
<reference evidence="3" key="2">
    <citation type="submission" date="2020-04" db="EMBL/GenBank/DDBJ databases">
        <authorList>
            <consortium name="NCBI Genome Project"/>
        </authorList>
    </citation>
    <scope>NUCLEOTIDE SEQUENCE</scope>
    <source>
        <strain evidence="3">CBS 781.70</strain>
    </source>
</reference>
<dbReference type="RefSeq" id="XP_033536325.1">
    <property type="nucleotide sequence ID" value="XM_033674550.1"/>
</dbReference>
<evidence type="ECO:0000313" key="1">
    <source>
        <dbReference type="EMBL" id="KAF1814694.1"/>
    </source>
</evidence>
<dbReference type="GeneID" id="54415120"/>
<dbReference type="Proteomes" id="UP000504638">
    <property type="component" value="Unplaced"/>
</dbReference>
<sequence>MTSRLPTNVNIIVSRGRLIYLLGEYAFYRTRAVSALLHNFKNLLPELHLGSITSLELICYVECFTAVESRPGHEYCLDLPNRLIDNFPSLKSLKLLAQTRESQIDLVLSPFDGALGPLDRIVAHYGAVRLSSCWLLFPGLLQAPQLVGR</sequence>
<name>A0A6G1G9J3_9PEZI</name>
<gene>
    <name evidence="1 3" type="ORF">P152DRAFT_229738</name>
</gene>
<organism evidence="1">
    <name type="scientific">Eremomyces bilateralis CBS 781.70</name>
    <dbReference type="NCBI Taxonomy" id="1392243"/>
    <lineage>
        <taxon>Eukaryota</taxon>
        <taxon>Fungi</taxon>
        <taxon>Dikarya</taxon>
        <taxon>Ascomycota</taxon>
        <taxon>Pezizomycotina</taxon>
        <taxon>Dothideomycetes</taxon>
        <taxon>Dothideomycetes incertae sedis</taxon>
        <taxon>Eremomycetales</taxon>
        <taxon>Eremomycetaceae</taxon>
        <taxon>Eremomyces</taxon>
    </lineage>
</organism>